<reference evidence="1" key="1">
    <citation type="submission" date="2022-12" db="EMBL/GenBank/DDBJ databases">
        <title>Genome Sequence of Lasiodiplodia mahajangana.</title>
        <authorList>
            <person name="Buettner E."/>
        </authorList>
    </citation>
    <scope>NUCLEOTIDE SEQUENCE</scope>
    <source>
        <strain evidence="1">VT137</strain>
    </source>
</reference>
<evidence type="ECO:0000313" key="2">
    <source>
        <dbReference type="Proteomes" id="UP001153332"/>
    </source>
</evidence>
<dbReference type="Proteomes" id="UP001153332">
    <property type="component" value="Unassembled WGS sequence"/>
</dbReference>
<gene>
    <name evidence="1" type="ORF">O1611_g749</name>
</gene>
<dbReference type="EMBL" id="JAPUUL010000072">
    <property type="protein sequence ID" value="KAJ8132881.1"/>
    <property type="molecule type" value="Genomic_DNA"/>
</dbReference>
<organism evidence="1 2">
    <name type="scientific">Lasiodiplodia mahajangana</name>
    <dbReference type="NCBI Taxonomy" id="1108764"/>
    <lineage>
        <taxon>Eukaryota</taxon>
        <taxon>Fungi</taxon>
        <taxon>Dikarya</taxon>
        <taxon>Ascomycota</taxon>
        <taxon>Pezizomycotina</taxon>
        <taxon>Dothideomycetes</taxon>
        <taxon>Dothideomycetes incertae sedis</taxon>
        <taxon>Botryosphaeriales</taxon>
        <taxon>Botryosphaeriaceae</taxon>
        <taxon>Lasiodiplodia</taxon>
    </lineage>
</organism>
<name>A0ACC2JZK6_9PEZI</name>
<accession>A0ACC2JZK6</accession>
<keyword evidence="2" id="KW-1185">Reference proteome</keyword>
<sequence length="412" mass="46392">MWSSKPYNPSGPEETLEFPGIGAKFDKATYLRREAMLEMVRSTSQPKVNVGYHEKLSSPAVWSPDTFSIEDITYRASPEDISELETALRLFKASGRGFNDINRDTFPLPALGKNLRQLSQNLHELAGAVILKGLQPSKYGLSDNIILFAGLASYIGDQRGRQSAYNDVLTHLYSSHDESIRDPRPGLSNHGLPFHNDHCDILALYVVKTALSGGTTRWASFGRIYNEILRTKPHVIDVLSGNDWPHETPTKKTKFLPLLFKEEDGTPFVSFTRFALTGLPTYPRHPSSPQLTPSQADALDTIQYLADKYAVTIEQEEGDILLLNNRAALHARDRIQDPPGSSQRHLMRLCLRDSEYGRPIPEDLKRRWGDIFDADQQKHGRWAVTKEHDPNFISNEQFDSSFTNDETTGSHG</sequence>
<comment type="caution">
    <text evidence="1">The sequence shown here is derived from an EMBL/GenBank/DDBJ whole genome shotgun (WGS) entry which is preliminary data.</text>
</comment>
<proteinExistence type="predicted"/>
<evidence type="ECO:0000313" key="1">
    <source>
        <dbReference type="EMBL" id="KAJ8132881.1"/>
    </source>
</evidence>
<protein>
    <submittedName>
        <fullName evidence="1">Uncharacterized protein</fullName>
    </submittedName>
</protein>